<reference evidence="1 2" key="2">
    <citation type="journal article" date="2023" name="ChemBioChem">
        <title>Acyltransferase Domain Exchange between Two Independent Type I Polyketide Synthases in the Same Producer Strain of Macrolide Antibiotics.</title>
        <authorList>
            <person name="Kudo F."/>
            <person name="Kishikawa K."/>
            <person name="Tsuboi K."/>
            <person name="Kido T."/>
            <person name="Usui T."/>
            <person name="Hashimoto J."/>
            <person name="Shin-Ya K."/>
            <person name="Miyanaga A."/>
            <person name="Eguchi T."/>
        </authorList>
    </citation>
    <scope>NUCLEOTIDE SEQUENCE [LARGE SCALE GENOMIC DNA]</scope>
    <source>
        <strain evidence="1 2">A-8890</strain>
    </source>
</reference>
<protein>
    <recommendedName>
        <fullName evidence="3">Secreted protein</fullName>
    </recommendedName>
</protein>
<proteinExistence type="predicted"/>
<dbReference type="Proteomes" id="UP001321542">
    <property type="component" value="Chromosome"/>
</dbReference>
<gene>
    <name evidence="1" type="ORF">SGFS_065170</name>
</gene>
<dbReference type="RefSeq" id="WP_286255407.1">
    <property type="nucleotide sequence ID" value="NZ_AP018448.1"/>
</dbReference>
<name>A0ABN5VQ23_9ACTN</name>
<evidence type="ECO:0000313" key="1">
    <source>
        <dbReference type="EMBL" id="BBC35223.1"/>
    </source>
</evidence>
<accession>A0ABN5VQ23</accession>
<organism evidence="1 2">
    <name type="scientific">Streptomyces graminofaciens</name>
    <dbReference type="NCBI Taxonomy" id="68212"/>
    <lineage>
        <taxon>Bacteria</taxon>
        <taxon>Bacillati</taxon>
        <taxon>Actinomycetota</taxon>
        <taxon>Actinomycetes</taxon>
        <taxon>Kitasatosporales</taxon>
        <taxon>Streptomycetaceae</taxon>
        <taxon>Streptomyces</taxon>
    </lineage>
</organism>
<dbReference type="EMBL" id="AP018448">
    <property type="protein sequence ID" value="BBC35223.1"/>
    <property type="molecule type" value="Genomic_DNA"/>
</dbReference>
<reference evidence="1 2" key="1">
    <citation type="journal article" date="2010" name="ChemBioChem">
        <title>Cloning and characterization of the biosynthetic gene cluster of 16-membered macrolide antibiotic FD-891: involvement of a dual functional cytochrome P450 monooxygenase catalyzing epoxidation and hydroxylation.</title>
        <authorList>
            <person name="Kudo F."/>
            <person name="Motegi A."/>
            <person name="Mizoue K."/>
            <person name="Eguchi T."/>
        </authorList>
    </citation>
    <scope>NUCLEOTIDE SEQUENCE [LARGE SCALE GENOMIC DNA]</scope>
    <source>
        <strain evidence="1 2">A-8890</strain>
    </source>
</reference>
<evidence type="ECO:0000313" key="2">
    <source>
        <dbReference type="Proteomes" id="UP001321542"/>
    </source>
</evidence>
<evidence type="ECO:0008006" key="3">
    <source>
        <dbReference type="Google" id="ProtNLM"/>
    </source>
</evidence>
<keyword evidence="2" id="KW-1185">Reference proteome</keyword>
<sequence>MRDALLFLGGWIGLGILAAVLFSRYKRRTAVRDQLAEARARVGFPPPAPDNFEGTNLADLDECQLILSLPLYSGDDHTTTIEGD</sequence>